<dbReference type="Gene3D" id="3.30.1380.10">
    <property type="match status" value="1"/>
</dbReference>
<feature type="disulfide bond" evidence="8">
    <location>
        <begin position="207"/>
        <end position="214"/>
    </location>
</feature>
<keyword evidence="3" id="KW-0732">Signal</keyword>
<evidence type="ECO:0000256" key="6">
    <source>
        <dbReference type="ARBA" id="ARBA00022833"/>
    </source>
</evidence>
<keyword evidence="5" id="KW-0378">Hydrolase</keyword>
<name>A0A250KPL9_9GAMM</name>
<dbReference type="KEGG" id="mmai:sS8_1559"/>
<dbReference type="InterPro" id="IPR005073">
    <property type="entry name" value="Peptidase_M74"/>
</dbReference>
<dbReference type="AlphaFoldDB" id="A0A250KPL9"/>
<dbReference type="PIRSF" id="PIRSF018455">
    <property type="entry name" value="MepA"/>
    <property type="match status" value="1"/>
</dbReference>
<feature type="disulfide bond" evidence="8">
    <location>
        <begin position="178"/>
        <end position="226"/>
    </location>
</feature>
<evidence type="ECO:0000256" key="4">
    <source>
        <dbReference type="ARBA" id="ARBA00022764"/>
    </source>
</evidence>
<proteinExistence type="predicted"/>
<evidence type="ECO:0000256" key="7">
    <source>
        <dbReference type="ARBA" id="ARBA00023049"/>
    </source>
</evidence>
<gene>
    <name evidence="9" type="ORF">sS8_1559</name>
</gene>
<dbReference type="GO" id="GO:0046872">
    <property type="term" value="F:metal ion binding"/>
    <property type="evidence" value="ECO:0007669"/>
    <property type="project" value="UniProtKB-KW"/>
</dbReference>
<keyword evidence="2" id="KW-0479">Metal-binding</keyword>
<keyword evidence="1" id="KW-0645">Protease</keyword>
<dbReference type="RefSeq" id="WP_170160988.1">
    <property type="nucleotide sequence ID" value="NZ_AP017928.1"/>
</dbReference>
<keyword evidence="4" id="KW-0574">Periplasm</keyword>
<keyword evidence="6" id="KW-0862">Zinc</keyword>
<dbReference type="Pfam" id="PF03411">
    <property type="entry name" value="Peptidase_M74"/>
    <property type="match status" value="1"/>
</dbReference>
<dbReference type="GO" id="GO:0030288">
    <property type="term" value="C:outer membrane-bounded periplasmic space"/>
    <property type="evidence" value="ECO:0007669"/>
    <property type="project" value="InterPro"/>
</dbReference>
<reference evidence="9 10" key="1">
    <citation type="submission" date="2016-12" db="EMBL/GenBank/DDBJ databases">
        <title>Genome sequencing of Methylocaldum marinum.</title>
        <authorList>
            <person name="Takeuchi M."/>
            <person name="Kamagata Y."/>
            <person name="Hiraoka S."/>
            <person name="Oshima K."/>
            <person name="Hattori M."/>
            <person name="Iwasaki W."/>
        </authorList>
    </citation>
    <scope>NUCLEOTIDE SEQUENCE [LARGE SCALE GENOMIC DNA]</scope>
    <source>
        <strain evidence="9 10">S8</strain>
    </source>
</reference>
<keyword evidence="10" id="KW-1185">Reference proteome</keyword>
<evidence type="ECO:0000313" key="10">
    <source>
        <dbReference type="Proteomes" id="UP000266313"/>
    </source>
</evidence>
<evidence type="ECO:0000256" key="5">
    <source>
        <dbReference type="ARBA" id="ARBA00022801"/>
    </source>
</evidence>
<sequence>MLCFPGTLFGNPWAEVAGPADGPPLAIGTTNNGCISGAASLPTEGDGFLVMHLERKRYFGHPLLIRTIETLGERASESIGVIQVGDLSLARGGPMPFGHRSHQTGLDADIWFNLDPGRYAKADEWRANIPAPSLLNRAGKGLDRRLWSKQHARLLKLTATIPAIDRVFVNAHIKRELCRTTQGDRTWLRKLRPWYGHHDHFHIRLACPSDSPDCIRQDPVPPGDGCDSSLSWWFQEHPPSPIKPKAPKRPMPIACQAILDRGQLPRMR</sequence>
<organism evidence="9 10">
    <name type="scientific">Methylocaldum marinum</name>
    <dbReference type="NCBI Taxonomy" id="1432792"/>
    <lineage>
        <taxon>Bacteria</taxon>
        <taxon>Pseudomonadati</taxon>
        <taxon>Pseudomonadota</taxon>
        <taxon>Gammaproteobacteria</taxon>
        <taxon>Methylococcales</taxon>
        <taxon>Methylococcaceae</taxon>
        <taxon>Methylocaldum</taxon>
    </lineage>
</organism>
<dbReference type="Proteomes" id="UP000266313">
    <property type="component" value="Chromosome"/>
</dbReference>
<keyword evidence="7" id="KW-0482">Metalloprotease</keyword>
<keyword evidence="8" id="KW-1015">Disulfide bond</keyword>
<evidence type="ECO:0000256" key="1">
    <source>
        <dbReference type="ARBA" id="ARBA00022670"/>
    </source>
</evidence>
<dbReference type="NCBIfam" id="NF006947">
    <property type="entry name" value="PRK09429.1"/>
    <property type="match status" value="1"/>
</dbReference>
<evidence type="ECO:0000256" key="2">
    <source>
        <dbReference type="ARBA" id="ARBA00022723"/>
    </source>
</evidence>
<dbReference type="EMBL" id="AP017928">
    <property type="protein sequence ID" value="BBA33517.1"/>
    <property type="molecule type" value="Genomic_DNA"/>
</dbReference>
<evidence type="ECO:0000313" key="9">
    <source>
        <dbReference type="EMBL" id="BBA33517.1"/>
    </source>
</evidence>
<dbReference type="InterPro" id="IPR009045">
    <property type="entry name" value="Zn_M74/Hedgehog-like"/>
</dbReference>
<evidence type="ECO:0000256" key="3">
    <source>
        <dbReference type="ARBA" id="ARBA00022729"/>
    </source>
</evidence>
<dbReference type="GO" id="GO:0006508">
    <property type="term" value="P:proteolysis"/>
    <property type="evidence" value="ECO:0007669"/>
    <property type="project" value="UniProtKB-KW"/>
</dbReference>
<dbReference type="GO" id="GO:0004252">
    <property type="term" value="F:serine-type endopeptidase activity"/>
    <property type="evidence" value="ECO:0007669"/>
    <property type="project" value="InterPro"/>
</dbReference>
<feature type="disulfide bond" evidence="8">
    <location>
        <begin position="34"/>
        <end position="255"/>
    </location>
</feature>
<dbReference type="GO" id="GO:0008237">
    <property type="term" value="F:metallopeptidase activity"/>
    <property type="evidence" value="ECO:0007669"/>
    <property type="project" value="UniProtKB-KW"/>
</dbReference>
<evidence type="ECO:0000256" key="8">
    <source>
        <dbReference type="PIRSR" id="PIRSR018455-2"/>
    </source>
</evidence>
<dbReference type="SUPFAM" id="SSF55166">
    <property type="entry name" value="Hedgehog/DD-peptidase"/>
    <property type="match status" value="1"/>
</dbReference>
<protein>
    <submittedName>
        <fullName evidence="9">Penicillin-insensitive murein endopeptidase, truncation</fullName>
    </submittedName>
</protein>
<accession>A0A250KPL9</accession>